<dbReference type="AlphaFoldDB" id="A0A0A9AT65"/>
<proteinExistence type="predicted"/>
<reference evidence="1" key="2">
    <citation type="journal article" date="2015" name="Data Brief">
        <title>Shoot transcriptome of the giant reed, Arundo donax.</title>
        <authorList>
            <person name="Barrero R.A."/>
            <person name="Guerrero F.D."/>
            <person name="Moolhuijzen P."/>
            <person name="Goolsby J.A."/>
            <person name="Tidwell J."/>
            <person name="Bellgard S.E."/>
            <person name="Bellgard M.I."/>
        </authorList>
    </citation>
    <scope>NUCLEOTIDE SEQUENCE</scope>
    <source>
        <tissue evidence="1">Shoot tissue taken approximately 20 cm above the soil surface</tissue>
    </source>
</reference>
<name>A0A0A9AT65_ARUDO</name>
<accession>A0A0A9AT65</accession>
<organism evidence="1">
    <name type="scientific">Arundo donax</name>
    <name type="common">Giant reed</name>
    <name type="synonym">Donax arundinaceus</name>
    <dbReference type="NCBI Taxonomy" id="35708"/>
    <lineage>
        <taxon>Eukaryota</taxon>
        <taxon>Viridiplantae</taxon>
        <taxon>Streptophyta</taxon>
        <taxon>Embryophyta</taxon>
        <taxon>Tracheophyta</taxon>
        <taxon>Spermatophyta</taxon>
        <taxon>Magnoliopsida</taxon>
        <taxon>Liliopsida</taxon>
        <taxon>Poales</taxon>
        <taxon>Poaceae</taxon>
        <taxon>PACMAD clade</taxon>
        <taxon>Arundinoideae</taxon>
        <taxon>Arundineae</taxon>
        <taxon>Arundo</taxon>
    </lineage>
</organism>
<evidence type="ECO:0000313" key="1">
    <source>
        <dbReference type="EMBL" id="JAD54939.1"/>
    </source>
</evidence>
<sequence length="16" mass="1921">MLVYMYYPISAEKKQG</sequence>
<reference evidence="1" key="1">
    <citation type="submission" date="2014-09" db="EMBL/GenBank/DDBJ databases">
        <authorList>
            <person name="Magalhaes I.L.F."/>
            <person name="Oliveira U."/>
            <person name="Santos F.R."/>
            <person name="Vidigal T.H.D.A."/>
            <person name="Brescovit A.D."/>
            <person name="Santos A.J."/>
        </authorList>
    </citation>
    <scope>NUCLEOTIDE SEQUENCE</scope>
    <source>
        <tissue evidence="1">Shoot tissue taken approximately 20 cm above the soil surface</tissue>
    </source>
</reference>
<protein>
    <submittedName>
        <fullName evidence="1">Uncharacterized protein</fullName>
    </submittedName>
</protein>
<dbReference type="EMBL" id="GBRH01242956">
    <property type="protein sequence ID" value="JAD54939.1"/>
    <property type="molecule type" value="Transcribed_RNA"/>
</dbReference>